<dbReference type="Gene3D" id="2.60.40.1180">
    <property type="entry name" value="Golgi alpha-mannosidase II"/>
    <property type="match status" value="1"/>
</dbReference>
<evidence type="ECO:0000256" key="3">
    <source>
        <dbReference type="ARBA" id="ARBA00012755"/>
    </source>
</evidence>
<evidence type="ECO:0000256" key="9">
    <source>
        <dbReference type="SAM" id="SignalP"/>
    </source>
</evidence>
<protein>
    <recommendedName>
        <fullName evidence="3 7">Alpha-galactosidase</fullName>
        <ecNumber evidence="3 7">3.2.1.22</ecNumber>
    </recommendedName>
    <alternativeName>
        <fullName evidence="7">Melibiase</fullName>
    </alternativeName>
</protein>
<reference evidence="11" key="1">
    <citation type="submission" date="2023-08" db="EMBL/GenBank/DDBJ databases">
        <authorList>
            <person name="Audoor S."/>
            <person name="Bilcke G."/>
        </authorList>
    </citation>
    <scope>NUCLEOTIDE SEQUENCE</scope>
</reference>
<dbReference type="EC" id="3.2.1.22" evidence="3 7"/>
<evidence type="ECO:0000313" key="12">
    <source>
        <dbReference type="Proteomes" id="UP001295423"/>
    </source>
</evidence>
<feature type="domain" description="Alpha galactosidase C-terminal" evidence="10">
    <location>
        <begin position="345"/>
        <end position="426"/>
    </location>
</feature>
<dbReference type="InterPro" id="IPR017853">
    <property type="entry name" value="GH"/>
</dbReference>
<dbReference type="GO" id="GO:0005975">
    <property type="term" value="P:carbohydrate metabolic process"/>
    <property type="evidence" value="ECO:0007669"/>
    <property type="project" value="InterPro"/>
</dbReference>
<keyword evidence="5 7" id="KW-0378">Hydrolase</keyword>
<dbReference type="GO" id="GO:0004557">
    <property type="term" value="F:alpha-galactosidase activity"/>
    <property type="evidence" value="ECO:0007669"/>
    <property type="project" value="UniProtKB-EC"/>
</dbReference>
<evidence type="ECO:0000259" key="10">
    <source>
        <dbReference type="Pfam" id="PF17801"/>
    </source>
</evidence>
<evidence type="ECO:0000256" key="1">
    <source>
        <dbReference type="ARBA" id="ARBA00001255"/>
    </source>
</evidence>
<evidence type="ECO:0000256" key="4">
    <source>
        <dbReference type="ARBA" id="ARBA00022729"/>
    </source>
</evidence>
<evidence type="ECO:0000256" key="2">
    <source>
        <dbReference type="ARBA" id="ARBA00009743"/>
    </source>
</evidence>
<dbReference type="PANTHER" id="PTHR11452:SF33">
    <property type="entry name" value="ALPHA-GALACTOSIDASE 2"/>
    <property type="match status" value="1"/>
</dbReference>
<dbReference type="PRINTS" id="PR00740">
    <property type="entry name" value="GLHYDRLASE27"/>
</dbReference>
<dbReference type="InterPro" id="IPR041233">
    <property type="entry name" value="Melibiase_C"/>
</dbReference>
<accession>A0AAD2FCT5</accession>
<dbReference type="AlphaFoldDB" id="A0AAD2FCT5"/>
<keyword evidence="6 7" id="KW-0326">Glycosidase</keyword>
<name>A0AAD2FCT5_9STRA</name>
<dbReference type="Proteomes" id="UP001295423">
    <property type="component" value="Unassembled WGS sequence"/>
</dbReference>
<keyword evidence="4 9" id="KW-0732">Signal</keyword>
<feature type="signal peptide" evidence="9">
    <location>
        <begin position="1"/>
        <end position="21"/>
    </location>
</feature>
<sequence>MTMSFILVTALLLLKQSAANAKDDGLALKPPLGWRSWNLYVGNVHQYELVAIMNGLVNRTRKNWKGYPVSLCDLGYCDVGLDDTWQACKSPQAAPGMHYHDAEGNPLINYDRFPSMKNMTDHAKSLGLTAGWYSNNCACNDHCNFTTGECEMQIRQDSKALVDYGYSGLKIDGCGNEKNLTLWDKYLTEFSPKNPILVEHCDKNDPLLGQGCPTYHFYRTSVDIRNNYPSIMHNLGTVEPYRATNSSYPGCWAYADMLQIGVRQGLNIQETRSHFAGWAIVSSPLILSHDVNDDDVMDRIWDIIANDEILAVNQAYFGESGGVYDQANQTVLLESEGASAISLPEYQYLSKPIAKNKVAVLLMNSANETRTLTANFTNIPYADCSHDEHGSHCDFLVRDIWNHSSLGRFRDSWSIDVESHDAAFITLEKLGGMENSRLNENNKDSKGTRLGYRTQPAAVVA</sequence>
<evidence type="ECO:0000256" key="6">
    <source>
        <dbReference type="ARBA" id="ARBA00023295"/>
    </source>
</evidence>
<evidence type="ECO:0000256" key="5">
    <source>
        <dbReference type="ARBA" id="ARBA00022801"/>
    </source>
</evidence>
<comment type="caution">
    <text evidence="11">The sequence shown here is derived from an EMBL/GenBank/DDBJ whole genome shotgun (WGS) entry which is preliminary data.</text>
</comment>
<dbReference type="PANTHER" id="PTHR11452">
    <property type="entry name" value="ALPHA-GALACTOSIDASE/ALPHA-N-ACETYLGALACTOSAMINIDASE"/>
    <property type="match status" value="1"/>
</dbReference>
<keyword evidence="12" id="KW-1185">Reference proteome</keyword>
<dbReference type="EMBL" id="CAKOGP040000002">
    <property type="protein sequence ID" value="CAJ1925212.1"/>
    <property type="molecule type" value="Genomic_DNA"/>
</dbReference>
<dbReference type="Pfam" id="PF16499">
    <property type="entry name" value="Melibiase_2"/>
    <property type="match status" value="1"/>
</dbReference>
<evidence type="ECO:0000313" key="11">
    <source>
        <dbReference type="EMBL" id="CAJ1925212.1"/>
    </source>
</evidence>
<evidence type="ECO:0000256" key="8">
    <source>
        <dbReference type="SAM" id="MobiDB-lite"/>
    </source>
</evidence>
<proteinExistence type="inferred from homology"/>
<evidence type="ECO:0000256" key="7">
    <source>
        <dbReference type="RuleBase" id="RU361168"/>
    </source>
</evidence>
<gene>
    <name evidence="11" type="ORF">CYCCA115_LOCUS1131</name>
</gene>
<feature type="region of interest" description="Disordered" evidence="8">
    <location>
        <begin position="435"/>
        <end position="461"/>
    </location>
</feature>
<dbReference type="InterPro" id="IPR002241">
    <property type="entry name" value="Glyco_hydro_27"/>
</dbReference>
<keyword evidence="7" id="KW-1015">Disulfide bond</keyword>
<dbReference type="InterPro" id="IPR013780">
    <property type="entry name" value="Glyco_hydro_b"/>
</dbReference>
<dbReference type="Pfam" id="PF17801">
    <property type="entry name" value="Melibiase_C"/>
    <property type="match status" value="1"/>
</dbReference>
<comment type="similarity">
    <text evidence="2 7">Belongs to the glycosyl hydrolase 27 family.</text>
</comment>
<comment type="catalytic activity">
    <reaction evidence="1 7">
        <text>Hydrolysis of terminal, non-reducing alpha-D-galactose residues in alpha-D-galactosides, including galactose oligosaccharides, galactomannans and galactolipids.</text>
        <dbReference type="EC" id="3.2.1.22"/>
    </reaction>
</comment>
<dbReference type="Gene3D" id="3.20.20.70">
    <property type="entry name" value="Aldolase class I"/>
    <property type="match status" value="1"/>
</dbReference>
<dbReference type="SUPFAM" id="SSF51445">
    <property type="entry name" value="(Trans)glycosidases"/>
    <property type="match status" value="1"/>
</dbReference>
<organism evidence="11 12">
    <name type="scientific">Cylindrotheca closterium</name>
    <dbReference type="NCBI Taxonomy" id="2856"/>
    <lineage>
        <taxon>Eukaryota</taxon>
        <taxon>Sar</taxon>
        <taxon>Stramenopiles</taxon>
        <taxon>Ochrophyta</taxon>
        <taxon>Bacillariophyta</taxon>
        <taxon>Bacillariophyceae</taxon>
        <taxon>Bacillariophycidae</taxon>
        <taxon>Bacillariales</taxon>
        <taxon>Bacillariaceae</taxon>
        <taxon>Cylindrotheca</taxon>
    </lineage>
</organism>
<feature type="chain" id="PRO_5042185579" description="Alpha-galactosidase" evidence="9">
    <location>
        <begin position="22"/>
        <end position="461"/>
    </location>
</feature>
<dbReference type="SUPFAM" id="SSF51011">
    <property type="entry name" value="Glycosyl hydrolase domain"/>
    <property type="match status" value="1"/>
</dbReference>
<dbReference type="InterPro" id="IPR013785">
    <property type="entry name" value="Aldolase_TIM"/>
</dbReference>